<organism evidence="1 2">
    <name type="scientific">Discina gigas</name>
    <dbReference type="NCBI Taxonomy" id="1032678"/>
    <lineage>
        <taxon>Eukaryota</taxon>
        <taxon>Fungi</taxon>
        <taxon>Dikarya</taxon>
        <taxon>Ascomycota</taxon>
        <taxon>Pezizomycotina</taxon>
        <taxon>Pezizomycetes</taxon>
        <taxon>Pezizales</taxon>
        <taxon>Discinaceae</taxon>
        <taxon>Discina</taxon>
    </lineage>
</organism>
<keyword evidence="2" id="KW-1185">Reference proteome</keyword>
<sequence length="362" mass="42088">MANWPKHRQQTNNNAIKLAPSSNLVHQPLIEARMKVKVRVRKAFLGQYEGLCGDIKAVLDNFKSPKTRETTQQRKVNILPLDILTEIFFFICSFKDLYAFISSSKLTYELFNNYPTAILTQVAKNMLGLAWEEATTLLVWQRNSTNLVPDYAAVAKDLEVEFVLRRTDIRQLVANQKYFDSCAHSFMGFATLSLARAQPKLCPSCNPYFTTKEIFPIKTFYGVWLLHLYFRYATIEDFAAYECLSFEQYLDHYTMSKVMFRNKHFGSFIFAPRFWNTWDKVLSRNLFTVWLGPPKDAKVHETRPILRHKMLCHLVASVAGSMTLPAPNRNWGRQFPPICHRFMNEYGVKSLKELIEEYGLSN</sequence>
<evidence type="ECO:0000313" key="2">
    <source>
        <dbReference type="Proteomes" id="UP001447188"/>
    </source>
</evidence>
<accession>A0ABR3GVG5</accession>
<gene>
    <name evidence="1" type="ORF">Q9L58_001160</name>
</gene>
<comment type="caution">
    <text evidence="1">The sequence shown here is derived from an EMBL/GenBank/DDBJ whole genome shotgun (WGS) entry which is preliminary data.</text>
</comment>
<dbReference type="EMBL" id="JBBBZM010000008">
    <property type="protein sequence ID" value="KAL0639843.1"/>
    <property type="molecule type" value="Genomic_DNA"/>
</dbReference>
<name>A0ABR3GVG5_9PEZI</name>
<protein>
    <recommendedName>
        <fullName evidence="3">F-box domain-containing protein</fullName>
    </recommendedName>
</protein>
<dbReference type="Proteomes" id="UP001447188">
    <property type="component" value="Unassembled WGS sequence"/>
</dbReference>
<reference evidence="1 2" key="1">
    <citation type="submission" date="2024-02" db="EMBL/GenBank/DDBJ databases">
        <title>Discinaceae phylogenomics.</title>
        <authorList>
            <person name="Dirks A.C."/>
            <person name="James T.Y."/>
        </authorList>
    </citation>
    <scope>NUCLEOTIDE SEQUENCE [LARGE SCALE GENOMIC DNA]</scope>
    <source>
        <strain evidence="1 2">ACD0624</strain>
    </source>
</reference>
<proteinExistence type="predicted"/>
<evidence type="ECO:0000313" key="1">
    <source>
        <dbReference type="EMBL" id="KAL0639843.1"/>
    </source>
</evidence>
<evidence type="ECO:0008006" key="3">
    <source>
        <dbReference type="Google" id="ProtNLM"/>
    </source>
</evidence>